<proteinExistence type="predicted"/>
<gene>
    <name evidence="2" type="ORF">SNEC2469_LOCUS15272</name>
</gene>
<feature type="compositionally biased region" description="Basic residues" evidence="1">
    <location>
        <begin position="454"/>
        <end position="469"/>
    </location>
</feature>
<comment type="caution">
    <text evidence="2">The sequence shown here is derived from an EMBL/GenBank/DDBJ whole genome shotgun (WGS) entry which is preliminary data.</text>
</comment>
<evidence type="ECO:0000313" key="3">
    <source>
        <dbReference type="Proteomes" id="UP000601435"/>
    </source>
</evidence>
<dbReference type="OrthoDB" id="439910at2759"/>
<reference evidence="2" key="1">
    <citation type="submission" date="2021-02" db="EMBL/GenBank/DDBJ databases">
        <authorList>
            <person name="Dougan E. K."/>
            <person name="Rhodes N."/>
            <person name="Thang M."/>
            <person name="Chan C."/>
        </authorList>
    </citation>
    <scope>NUCLEOTIDE SEQUENCE</scope>
</reference>
<dbReference type="AlphaFoldDB" id="A0A812TL86"/>
<feature type="compositionally biased region" description="Low complexity" evidence="1">
    <location>
        <begin position="437"/>
        <end position="447"/>
    </location>
</feature>
<accession>A0A812TL86</accession>
<keyword evidence="3" id="KW-1185">Reference proteome</keyword>
<evidence type="ECO:0000256" key="1">
    <source>
        <dbReference type="SAM" id="MobiDB-lite"/>
    </source>
</evidence>
<name>A0A812TL86_9DINO</name>
<protein>
    <submittedName>
        <fullName evidence="2">Uncharacterized protein</fullName>
    </submittedName>
</protein>
<feature type="region of interest" description="Disordered" evidence="1">
    <location>
        <begin position="437"/>
        <end position="469"/>
    </location>
</feature>
<dbReference type="Proteomes" id="UP000601435">
    <property type="component" value="Unassembled WGS sequence"/>
</dbReference>
<organism evidence="2 3">
    <name type="scientific">Symbiodinium necroappetens</name>
    <dbReference type="NCBI Taxonomy" id="1628268"/>
    <lineage>
        <taxon>Eukaryota</taxon>
        <taxon>Sar</taxon>
        <taxon>Alveolata</taxon>
        <taxon>Dinophyceae</taxon>
        <taxon>Suessiales</taxon>
        <taxon>Symbiodiniaceae</taxon>
        <taxon>Symbiodinium</taxon>
    </lineage>
</organism>
<evidence type="ECO:0000313" key="2">
    <source>
        <dbReference type="EMBL" id="CAE7531613.1"/>
    </source>
</evidence>
<dbReference type="EMBL" id="CAJNJA010024748">
    <property type="protein sequence ID" value="CAE7531613.1"/>
    <property type="molecule type" value="Genomic_DNA"/>
</dbReference>
<sequence>MMWWEGAFAAGGTGRLMKVDVDYVDQAKFKVPRNLDLTKSTEGLWRPQLHTGGILIWGVAEVYIIAEADLPKGSAAEISLLARGFPQAHRILSSKGISMPEHCVLETDNTCREGKNQFMVLAEADLVCSAHSAICVALWATRMVLWTSDYVDVIRETVKPTRGRELVVDVLTGVWDFKMYYQGLDVTIAGLDLPSFDKKSEVEWQDYQPTPDDAVLLTKEWISSPALSQPPLLILPKDRLNRLPPALQPVMRHKLFTKTANFVLKEPWCLDIASKYLKEWMACNQQGTIVEFPMPQWFFNNSTESQVNLSVPEPVGWEKYAPGPVRMVTAADTTNAAPAMKKARKQPPQVPAPQVPAVAVVGVIPREAEVPLPGDVPAEEAAARSVPGQIRIPDLSELGCPKCRGALAGCVQCWNEDYRRARIARLQAQAAKAAAQAAKAAAQPRQQGEAKAKAGGRGRGRGRGRAVVA</sequence>